<name>A0AAV8PHC0_ENSVE</name>
<dbReference type="PROSITE" id="PS00678">
    <property type="entry name" value="WD_REPEATS_1"/>
    <property type="match status" value="1"/>
</dbReference>
<evidence type="ECO:0000256" key="7">
    <source>
        <dbReference type="ARBA" id="ARBA00023274"/>
    </source>
</evidence>
<dbReference type="InterPro" id="IPR015943">
    <property type="entry name" value="WD40/YVTN_repeat-like_dom_sf"/>
</dbReference>
<feature type="region of interest" description="Disordered" evidence="10">
    <location>
        <begin position="479"/>
        <end position="505"/>
    </location>
</feature>
<dbReference type="InterPro" id="IPR020472">
    <property type="entry name" value="WD40_PAC1"/>
</dbReference>
<feature type="repeat" description="WD" evidence="9">
    <location>
        <begin position="338"/>
        <end position="369"/>
    </location>
</feature>
<sequence length="505" mass="58496">MKSYRFVRQNPAKPNALPLPPSPDSVSSCFSRWRFCLFERWKERLRSEQVHGRMKVKVISRSTEEFTRERGQDLQKVFRNYDPKLRNHEKAVEYTRALNAAKLEKIFARPFIGAMDGHIDAVSCMAKNPNHLKGIFSGSMDGDIRLWDIATRKTVCQFPGHQGAVRGLTSSTDGEMLISCGTDCTVRLWKVPLLKMMDSSESDEDYSKPLAVYVWKHAFWAVDHQWDGPLFATAGSQVDIWDHNRSEPINTFEWGKDTVISVRFNPGEPDVLATSASDRSITLYDLRMSSPVRKLIMRTKTNAICWNPMEPMNFTAANEDCSCYSYDTRKLDEAKVVHKDHVSAVMDIDYSPTGREFVTGSYDRTVRIFPYNGDHSREIYHTKRMQRVFCVRYSCDGSYLISGSDDTNLRLWKAKSSEQMGVLLPRERKKLEYLDAVKERYKHLPEVKRIVRHRHLPKPIYKAAALRRTMIEAENKRDLRRRAHSAPGSMPVQPFRKRRIIKEDE</sequence>
<dbReference type="EMBL" id="JAQQAF010000004">
    <property type="protein sequence ID" value="KAJ8490959.1"/>
    <property type="molecule type" value="Genomic_DNA"/>
</dbReference>
<dbReference type="Gene3D" id="2.130.10.10">
    <property type="entry name" value="YVTN repeat-like/Quinoprotein amine dehydrogenase"/>
    <property type="match status" value="2"/>
</dbReference>
<gene>
    <name evidence="12" type="ORF">OPV22_012680</name>
</gene>
<dbReference type="PRINTS" id="PR00320">
    <property type="entry name" value="GPROTEINBRPT"/>
</dbReference>
<accession>A0AAV8PHC0</accession>
<feature type="repeat" description="WD" evidence="9">
    <location>
        <begin position="381"/>
        <end position="422"/>
    </location>
</feature>
<evidence type="ECO:0000259" key="11">
    <source>
        <dbReference type="Pfam" id="PF04158"/>
    </source>
</evidence>
<reference evidence="12 13" key="1">
    <citation type="submission" date="2022-12" db="EMBL/GenBank/DDBJ databases">
        <title>Chromosome-scale assembly of the Ensete ventricosum genome.</title>
        <authorList>
            <person name="Dussert Y."/>
            <person name="Stocks J."/>
            <person name="Wendawek A."/>
            <person name="Woldeyes F."/>
            <person name="Nichols R.A."/>
            <person name="Borrell J.S."/>
        </authorList>
    </citation>
    <scope>NUCLEOTIDE SEQUENCE [LARGE SCALE GENOMIC DNA]</scope>
    <source>
        <strain evidence="13">cv. Maze</strain>
        <tissue evidence="12">Seeds</tissue>
    </source>
</reference>
<evidence type="ECO:0000256" key="8">
    <source>
        <dbReference type="ARBA" id="ARBA00032239"/>
    </source>
</evidence>
<evidence type="ECO:0000256" key="6">
    <source>
        <dbReference type="ARBA" id="ARBA00023242"/>
    </source>
</evidence>
<dbReference type="SUPFAM" id="SSF50978">
    <property type="entry name" value="WD40 repeat-like"/>
    <property type="match status" value="1"/>
</dbReference>
<dbReference type="InterPro" id="IPR019775">
    <property type="entry name" value="WD40_repeat_CS"/>
</dbReference>
<evidence type="ECO:0000256" key="5">
    <source>
        <dbReference type="ARBA" id="ARBA00022737"/>
    </source>
</evidence>
<protein>
    <recommendedName>
        <fullName evidence="3">DDB1- and CUL4-associated factor 13</fullName>
    </recommendedName>
    <alternativeName>
        <fullName evidence="8">WD repeat and SOF domain-containing protein 1</fullName>
    </alternativeName>
</protein>
<evidence type="ECO:0000256" key="9">
    <source>
        <dbReference type="PROSITE-ProRule" id="PRU00221"/>
    </source>
</evidence>
<keyword evidence="4 9" id="KW-0853">WD repeat</keyword>
<dbReference type="FunFam" id="2.130.10.10:FF:001036">
    <property type="entry name" value="DDB1-and CUL4-associated factor 13"/>
    <property type="match status" value="1"/>
</dbReference>
<comment type="caution">
    <text evidence="12">The sequence shown here is derived from an EMBL/GenBank/DDBJ whole genome shotgun (WGS) entry which is preliminary data.</text>
</comment>
<comment type="subcellular location">
    <subcellularLocation>
        <location evidence="1">Nucleus</location>
        <location evidence="1">Nucleolus</location>
    </subcellularLocation>
</comment>
<dbReference type="Pfam" id="PF04158">
    <property type="entry name" value="Sof1"/>
    <property type="match status" value="1"/>
</dbReference>
<dbReference type="InterPro" id="IPR001680">
    <property type="entry name" value="WD40_rpt"/>
</dbReference>
<feature type="repeat" description="WD" evidence="9">
    <location>
        <begin position="115"/>
        <end position="157"/>
    </location>
</feature>
<feature type="repeat" description="WD" evidence="9">
    <location>
        <begin position="158"/>
        <end position="191"/>
    </location>
</feature>
<dbReference type="AlphaFoldDB" id="A0AAV8PHC0"/>
<proteinExistence type="inferred from homology"/>
<dbReference type="FunFam" id="2.130.10.10:FF:000132">
    <property type="entry name" value="DDB1- and CUL4-associated factor 13"/>
    <property type="match status" value="1"/>
</dbReference>
<keyword evidence="6" id="KW-0539">Nucleus</keyword>
<dbReference type="InterPro" id="IPR036322">
    <property type="entry name" value="WD40_repeat_dom_sf"/>
</dbReference>
<evidence type="ECO:0000256" key="4">
    <source>
        <dbReference type="ARBA" id="ARBA00022574"/>
    </source>
</evidence>
<dbReference type="GO" id="GO:0000462">
    <property type="term" value="P:maturation of SSU-rRNA from tricistronic rRNA transcript (SSU-rRNA, 5.8S rRNA, LSU-rRNA)"/>
    <property type="evidence" value="ECO:0007669"/>
    <property type="project" value="TreeGrafter"/>
</dbReference>
<keyword evidence="13" id="KW-1185">Reference proteome</keyword>
<evidence type="ECO:0000256" key="2">
    <source>
        <dbReference type="ARBA" id="ARBA00005649"/>
    </source>
</evidence>
<evidence type="ECO:0000256" key="1">
    <source>
        <dbReference type="ARBA" id="ARBA00004604"/>
    </source>
</evidence>
<dbReference type="Proteomes" id="UP001222027">
    <property type="component" value="Unassembled WGS sequence"/>
</dbReference>
<dbReference type="InterPro" id="IPR051733">
    <property type="entry name" value="WD_repeat_DCAF13/WDSOF1"/>
</dbReference>
<evidence type="ECO:0000256" key="3">
    <source>
        <dbReference type="ARBA" id="ARBA00021762"/>
    </source>
</evidence>
<keyword evidence="7" id="KW-0687">Ribonucleoprotein</keyword>
<evidence type="ECO:0000256" key="10">
    <source>
        <dbReference type="SAM" id="MobiDB-lite"/>
    </source>
</evidence>
<organism evidence="12 13">
    <name type="scientific">Ensete ventricosum</name>
    <name type="common">Abyssinian banana</name>
    <name type="synonym">Musa ensete</name>
    <dbReference type="NCBI Taxonomy" id="4639"/>
    <lineage>
        <taxon>Eukaryota</taxon>
        <taxon>Viridiplantae</taxon>
        <taxon>Streptophyta</taxon>
        <taxon>Embryophyta</taxon>
        <taxon>Tracheophyta</taxon>
        <taxon>Spermatophyta</taxon>
        <taxon>Magnoliopsida</taxon>
        <taxon>Liliopsida</taxon>
        <taxon>Zingiberales</taxon>
        <taxon>Musaceae</taxon>
        <taxon>Ensete</taxon>
    </lineage>
</organism>
<dbReference type="CDD" id="cd00200">
    <property type="entry name" value="WD40"/>
    <property type="match status" value="1"/>
</dbReference>
<dbReference type="PROSITE" id="PS50082">
    <property type="entry name" value="WD_REPEATS_2"/>
    <property type="match status" value="4"/>
</dbReference>
<feature type="domain" description="Sof1-like protein" evidence="11">
    <location>
        <begin position="414"/>
        <end position="500"/>
    </location>
</feature>
<dbReference type="PANTHER" id="PTHR22851">
    <property type="entry name" value="U3 SMALL NUCLEOLAR RNA U3 SNORNA ASSOCIATED PROTEIN"/>
    <property type="match status" value="1"/>
</dbReference>
<dbReference type="PROSITE" id="PS50294">
    <property type="entry name" value="WD_REPEATS_REGION"/>
    <property type="match status" value="4"/>
</dbReference>
<evidence type="ECO:0000313" key="13">
    <source>
        <dbReference type="Proteomes" id="UP001222027"/>
    </source>
</evidence>
<keyword evidence="5" id="KW-0677">Repeat</keyword>
<dbReference type="InterPro" id="IPR007287">
    <property type="entry name" value="Sof1"/>
</dbReference>
<dbReference type="Pfam" id="PF00400">
    <property type="entry name" value="WD40"/>
    <property type="match status" value="4"/>
</dbReference>
<feature type="region of interest" description="Disordered" evidence="10">
    <location>
        <begin position="1"/>
        <end position="22"/>
    </location>
</feature>
<comment type="similarity">
    <text evidence="2">Belongs to the WD repeat DCAF13/WDSOF1 family.</text>
</comment>
<evidence type="ECO:0000313" key="12">
    <source>
        <dbReference type="EMBL" id="KAJ8490959.1"/>
    </source>
</evidence>
<dbReference type="PANTHER" id="PTHR22851:SF0">
    <property type="entry name" value="DDB1- AND CUL4-ASSOCIATED FACTOR 13"/>
    <property type="match status" value="1"/>
</dbReference>
<dbReference type="SMART" id="SM00320">
    <property type="entry name" value="WD40"/>
    <property type="match status" value="7"/>
</dbReference>
<dbReference type="GO" id="GO:0032040">
    <property type="term" value="C:small-subunit processome"/>
    <property type="evidence" value="ECO:0007669"/>
    <property type="project" value="TreeGrafter"/>
</dbReference>
<feature type="compositionally biased region" description="Basic residues" evidence="10">
    <location>
        <begin position="495"/>
        <end position="505"/>
    </location>
</feature>